<reference evidence="1 2" key="1">
    <citation type="journal article" date="2024" name="IMA Fungus">
        <title>Apiospora arundinis, a panoply of carbohydrate-active enzymes and secondary metabolites.</title>
        <authorList>
            <person name="Sorensen T."/>
            <person name="Petersen C."/>
            <person name="Muurmann A.T."/>
            <person name="Christiansen J.V."/>
            <person name="Brundto M.L."/>
            <person name="Overgaard C.K."/>
            <person name="Boysen A.T."/>
            <person name="Wollenberg R.D."/>
            <person name="Larsen T.O."/>
            <person name="Sorensen J.L."/>
            <person name="Nielsen K.L."/>
            <person name="Sondergaard T.E."/>
        </authorList>
    </citation>
    <scope>NUCLEOTIDE SEQUENCE [LARGE SCALE GENOMIC DNA]</scope>
    <source>
        <strain evidence="1 2">AAU 773</strain>
    </source>
</reference>
<accession>A0ABR2I2K3</accession>
<keyword evidence="2" id="KW-1185">Reference proteome</keyword>
<organism evidence="1 2">
    <name type="scientific">Apiospora arundinis</name>
    <dbReference type="NCBI Taxonomy" id="335852"/>
    <lineage>
        <taxon>Eukaryota</taxon>
        <taxon>Fungi</taxon>
        <taxon>Dikarya</taxon>
        <taxon>Ascomycota</taxon>
        <taxon>Pezizomycotina</taxon>
        <taxon>Sordariomycetes</taxon>
        <taxon>Xylariomycetidae</taxon>
        <taxon>Amphisphaeriales</taxon>
        <taxon>Apiosporaceae</taxon>
        <taxon>Apiospora</taxon>
    </lineage>
</organism>
<protein>
    <submittedName>
        <fullName evidence="1">Uncharacterized protein</fullName>
    </submittedName>
</protein>
<gene>
    <name evidence="1" type="ORF">PGQ11_012235</name>
</gene>
<evidence type="ECO:0000313" key="2">
    <source>
        <dbReference type="Proteomes" id="UP001390339"/>
    </source>
</evidence>
<name>A0ABR2I2K3_9PEZI</name>
<comment type="caution">
    <text evidence="1">The sequence shown here is derived from an EMBL/GenBank/DDBJ whole genome shotgun (WGS) entry which is preliminary data.</text>
</comment>
<dbReference type="Proteomes" id="UP001390339">
    <property type="component" value="Unassembled WGS sequence"/>
</dbReference>
<dbReference type="EMBL" id="JAPCWZ010000007">
    <property type="protein sequence ID" value="KAK8856323.1"/>
    <property type="molecule type" value="Genomic_DNA"/>
</dbReference>
<evidence type="ECO:0000313" key="1">
    <source>
        <dbReference type="EMBL" id="KAK8856323.1"/>
    </source>
</evidence>
<sequence length="169" mass="19854">MQSLRKRINREIMFPSSEGMSLTELFASKLYCAVVHAEDQSAVDIRRRQHNDSKDYQLSLQVFAQEPGLVAAQLQYLRGQVSTMRMAPGGTVDTIYQRESEWLRLVRHTGGILWHIEQATEYAMRIRACLDKEERVLNALELRWLIENHADTINWHFIQSQPFEHENRR</sequence>
<proteinExistence type="predicted"/>